<dbReference type="RefSeq" id="WP_069188807.1">
    <property type="nucleotide sequence ID" value="NZ_FLYE01000023.1"/>
</dbReference>
<evidence type="ECO:0000256" key="1">
    <source>
        <dbReference type="SAM" id="SignalP"/>
    </source>
</evidence>
<dbReference type="OrthoDB" id="7349375at2"/>
<sequence length="209" mass="23447">MKKLSILAVSITAFALAACQTTTQEKPASNVNLAPAERVLMKAGEVRKIKSLRDGSERISTITMVDDKTVKWEVSDGCWGTATTDDRFAPTLSWNKCGTNPEWNTGTSSIIKKEGNIWPLMLGSKVKYTFSATSSRGRVSPNYRECEVTGVVQAEAAGKTYDAFKVSCDEKYRKRTYYYAPSEERVVLEKNYHKRRNTNEVTEFVAEMK</sequence>
<feature type="signal peptide" evidence="1">
    <location>
        <begin position="1"/>
        <end position="17"/>
    </location>
</feature>
<gene>
    <name evidence="2" type="ORF">MTBPR1_30099</name>
</gene>
<keyword evidence="3" id="KW-1185">Reference proteome</keyword>
<dbReference type="AlphaFoldDB" id="A0A1C3RHI2"/>
<dbReference type="EMBL" id="FLYE01000023">
    <property type="protein sequence ID" value="SCA56729.1"/>
    <property type="molecule type" value="Genomic_DNA"/>
</dbReference>
<protein>
    <recommendedName>
        <fullName evidence="4">Lipoprotein</fullName>
    </recommendedName>
</protein>
<evidence type="ECO:0000313" key="3">
    <source>
        <dbReference type="Proteomes" id="UP000231658"/>
    </source>
</evidence>
<feature type="chain" id="PRO_5008680747" description="Lipoprotein" evidence="1">
    <location>
        <begin position="18"/>
        <end position="209"/>
    </location>
</feature>
<reference evidence="2 3" key="1">
    <citation type="submission" date="2016-07" db="EMBL/GenBank/DDBJ databases">
        <authorList>
            <person name="Lefevre C.T."/>
        </authorList>
    </citation>
    <scope>NUCLEOTIDE SEQUENCE [LARGE SCALE GENOMIC DNA]</scope>
    <source>
        <strain evidence="2">PR1</strain>
    </source>
</reference>
<dbReference type="PROSITE" id="PS51257">
    <property type="entry name" value="PROKAR_LIPOPROTEIN"/>
    <property type="match status" value="1"/>
</dbReference>
<evidence type="ECO:0008006" key="4">
    <source>
        <dbReference type="Google" id="ProtNLM"/>
    </source>
</evidence>
<proteinExistence type="predicted"/>
<keyword evidence="1" id="KW-0732">Signal</keyword>
<name>A0A1C3RHI2_9PROT</name>
<evidence type="ECO:0000313" key="2">
    <source>
        <dbReference type="EMBL" id="SCA56729.1"/>
    </source>
</evidence>
<dbReference type="Proteomes" id="UP000231658">
    <property type="component" value="Unassembled WGS sequence"/>
</dbReference>
<organism evidence="2 3">
    <name type="scientific">Candidatus Terasakiella magnetica</name>
    <dbReference type="NCBI Taxonomy" id="1867952"/>
    <lineage>
        <taxon>Bacteria</taxon>
        <taxon>Pseudomonadati</taxon>
        <taxon>Pseudomonadota</taxon>
        <taxon>Alphaproteobacteria</taxon>
        <taxon>Rhodospirillales</taxon>
        <taxon>Terasakiellaceae</taxon>
        <taxon>Terasakiella</taxon>
    </lineage>
</organism>
<accession>A0A1C3RHI2</accession>